<feature type="domain" description="Glycoside hydrolase family 57 N-terminal" evidence="4">
    <location>
        <begin position="9"/>
        <end position="403"/>
    </location>
</feature>
<evidence type="ECO:0000313" key="5">
    <source>
        <dbReference type="EMBL" id="MDM5263210.1"/>
    </source>
</evidence>
<dbReference type="InterPro" id="IPR027291">
    <property type="entry name" value="Glyco_hydro_38_N_sf"/>
</dbReference>
<keyword evidence="5" id="KW-0378">Hydrolase</keyword>
<protein>
    <submittedName>
        <fullName evidence="5">Glycoside hydrolase family 57 protein</fullName>
    </submittedName>
</protein>
<dbReference type="EMBL" id="JAQIBC010000002">
    <property type="protein sequence ID" value="MDM5263210.1"/>
    <property type="molecule type" value="Genomic_DNA"/>
</dbReference>
<dbReference type="CDD" id="cd10796">
    <property type="entry name" value="GH57N_APU"/>
    <property type="match status" value="1"/>
</dbReference>
<dbReference type="PANTHER" id="PTHR36306:SF1">
    <property type="entry name" value="ALPHA-AMYLASE-RELATED"/>
    <property type="match status" value="1"/>
</dbReference>
<sequence>MKPSLNLCFFWHMHQPDYRDSDGVMSMPWVFLHAIKDYYEMPWLLSQYKGLKATFNITPPLIEQLNLYRDPLKNDYFLSLWGKEPSILAHDEREWLIKTCKSTQYETMIRPIAYLSQLYHKEELSDAELIDFEMLFMLAWCGNYLRQENQLVKTLFQKGKGFTQSDKAHLLQELCDFVATILPFYAQLQEEGVISLSTTPYNHPILPLLLDMENAKRANSHTTLPDNPMSLREDAIEQVERSIALYKETFGATPTGFWPAEGAVDEESIAIYKERGIAWIATDEAILFRSLGDDTRENLYKPYVYNDVTIGFRDHGLSDMIGFNYRFKSGHDASEHFVHAIEPLRHAQKNATVFVILDGENAWEFFENNAYDFFMALYGRFLQTSWCRTVTMDEVSRLLDPGKLEKLAPGSWIHGNFDTWSGHSEKNRAWELIYQTRRDVDNHEGEISDEVKEKVKFHFLASECSDWFWWYGDDHVTEFGLEFDKLFREHLIMIYRLMHMQPPSDLFMPIISQKSSVSFLVKPHAHISPSIDGKQSTFFEWIGCGSVDESKLYSTMDRVRGPIDMIYYGHDDEKIFLALEGDIGSLKMSHMKLEVIVEETGEHIHFNFPLDSPYEKEGIRFAVDERIELSISKVHFKDYTTVHLRFEILKGSEIIQTMPGYGALFIDLDETYVHNWFV</sequence>
<evidence type="ECO:0000313" key="6">
    <source>
        <dbReference type="Proteomes" id="UP001169066"/>
    </source>
</evidence>
<dbReference type="Pfam" id="PF03065">
    <property type="entry name" value="Glyco_hydro_57"/>
    <property type="match status" value="1"/>
</dbReference>
<accession>A0ABT7QQE0</accession>
<proteinExistence type="inferred from homology"/>
<dbReference type="PANTHER" id="PTHR36306">
    <property type="entry name" value="ALPHA-AMYLASE-RELATED-RELATED"/>
    <property type="match status" value="1"/>
</dbReference>
<dbReference type="SUPFAM" id="SSF88713">
    <property type="entry name" value="Glycoside hydrolase/deacetylase"/>
    <property type="match status" value="1"/>
</dbReference>
<dbReference type="Proteomes" id="UP001169066">
    <property type="component" value="Unassembled WGS sequence"/>
</dbReference>
<comment type="caution">
    <text evidence="5">The sequence shown here is derived from an EMBL/GenBank/DDBJ whole genome shotgun (WGS) entry which is preliminary data.</text>
</comment>
<evidence type="ECO:0000256" key="3">
    <source>
        <dbReference type="RuleBase" id="RU361196"/>
    </source>
</evidence>
<gene>
    <name evidence="5" type="ORF">PF327_03295</name>
</gene>
<dbReference type="InterPro" id="IPR011330">
    <property type="entry name" value="Glyco_hydro/deAcase_b/a-brl"/>
</dbReference>
<dbReference type="InterPro" id="IPR004300">
    <property type="entry name" value="Glyco_hydro_57_N"/>
</dbReference>
<evidence type="ECO:0000259" key="4">
    <source>
        <dbReference type="Pfam" id="PF03065"/>
    </source>
</evidence>
<comment type="similarity">
    <text evidence="1 3">Belongs to the glycosyl hydrolase 57 family.</text>
</comment>
<dbReference type="GO" id="GO:0016787">
    <property type="term" value="F:hydrolase activity"/>
    <property type="evidence" value="ECO:0007669"/>
    <property type="project" value="UniProtKB-KW"/>
</dbReference>
<organism evidence="5 6">
    <name type="scientific">Sulfurovum xiamenensis</name>
    <dbReference type="NCBI Taxonomy" id="3019066"/>
    <lineage>
        <taxon>Bacteria</taxon>
        <taxon>Pseudomonadati</taxon>
        <taxon>Campylobacterota</taxon>
        <taxon>Epsilonproteobacteria</taxon>
        <taxon>Campylobacterales</taxon>
        <taxon>Sulfurovaceae</taxon>
        <taxon>Sulfurovum</taxon>
    </lineage>
</organism>
<keyword evidence="6" id="KW-1185">Reference proteome</keyword>
<evidence type="ECO:0000256" key="1">
    <source>
        <dbReference type="ARBA" id="ARBA00006821"/>
    </source>
</evidence>
<evidence type="ECO:0000256" key="2">
    <source>
        <dbReference type="ARBA" id="ARBA00023277"/>
    </source>
</evidence>
<dbReference type="InterPro" id="IPR052046">
    <property type="entry name" value="GH57_Enzymes"/>
</dbReference>
<keyword evidence="2 3" id="KW-0119">Carbohydrate metabolism</keyword>
<dbReference type="Gene3D" id="3.20.110.10">
    <property type="entry name" value="Glycoside hydrolase 38, N terminal domain"/>
    <property type="match status" value="1"/>
</dbReference>
<dbReference type="RefSeq" id="WP_289401324.1">
    <property type="nucleotide sequence ID" value="NZ_JAQIBC010000002.1"/>
</dbReference>
<name>A0ABT7QQE0_9BACT</name>
<reference evidence="5" key="1">
    <citation type="submission" date="2023-01" db="EMBL/GenBank/DDBJ databases">
        <title>Sulfurovum sp. XTW-4 genome assembly.</title>
        <authorList>
            <person name="Wang J."/>
        </authorList>
    </citation>
    <scope>NUCLEOTIDE SEQUENCE</scope>
    <source>
        <strain evidence="5">XTW-4</strain>
    </source>
</reference>